<dbReference type="Proteomes" id="UP000008694">
    <property type="component" value="Unassembled WGS sequence"/>
</dbReference>
<dbReference type="AlphaFoldDB" id="D7KUF1"/>
<evidence type="ECO:0000313" key="1">
    <source>
        <dbReference type="EMBL" id="EFH63340.1"/>
    </source>
</evidence>
<dbReference type="Gramene" id="Al_scaffold_0002_1301">
    <property type="protein sequence ID" value="Al_scaffold_0002_1301"/>
    <property type="gene ID" value="Al_scaffold_0002_1301"/>
</dbReference>
<keyword evidence="2" id="KW-1185">Reference proteome</keyword>
<accession>D7KUF1</accession>
<sequence length="81" mass="9250">MTVEPNRRWRRRRRRWLSRIKGGERSKGKEGRDGGDEADLRRMWRTSCGFGSPEERETAVAKTAVASTAVAATAEVDCDRR</sequence>
<evidence type="ECO:0000313" key="2">
    <source>
        <dbReference type="Proteomes" id="UP000008694"/>
    </source>
</evidence>
<dbReference type="EMBL" id="GL348714">
    <property type="protein sequence ID" value="EFH63340.1"/>
    <property type="molecule type" value="Genomic_DNA"/>
</dbReference>
<name>D7KUF1_ARALL</name>
<protein>
    <submittedName>
        <fullName evidence="1">Predicted protein</fullName>
    </submittedName>
</protein>
<reference evidence="2" key="1">
    <citation type="journal article" date="2011" name="Nat. Genet.">
        <title>The Arabidopsis lyrata genome sequence and the basis of rapid genome size change.</title>
        <authorList>
            <person name="Hu T.T."/>
            <person name="Pattyn P."/>
            <person name="Bakker E.G."/>
            <person name="Cao J."/>
            <person name="Cheng J.-F."/>
            <person name="Clark R.M."/>
            <person name="Fahlgren N."/>
            <person name="Fawcett J.A."/>
            <person name="Grimwood J."/>
            <person name="Gundlach H."/>
            <person name="Haberer G."/>
            <person name="Hollister J.D."/>
            <person name="Ossowski S."/>
            <person name="Ottilar R.P."/>
            <person name="Salamov A.A."/>
            <person name="Schneeberger K."/>
            <person name="Spannagl M."/>
            <person name="Wang X."/>
            <person name="Yang L."/>
            <person name="Nasrallah M.E."/>
            <person name="Bergelson J."/>
            <person name="Carrington J.C."/>
            <person name="Gaut B.S."/>
            <person name="Schmutz J."/>
            <person name="Mayer K.F.X."/>
            <person name="Van de Peer Y."/>
            <person name="Grigoriev I.V."/>
            <person name="Nordborg M."/>
            <person name="Weigel D."/>
            <person name="Guo Y.-L."/>
        </authorList>
    </citation>
    <scope>NUCLEOTIDE SEQUENCE [LARGE SCALE GENOMIC DNA]</scope>
    <source>
        <strain evidence="2">cv. MN47</strain>
    </source>
</reference>
<dbReference type="HOGENOM" id="CLU_2577107_0_0_1"/>
<organism evidence="2">
    <name type="scientific">Arabidopsis lyrata subsp. lyrata</name>
    <name type="common">Lyre-leaved rock-cress</name>
    <dbReference type="NCBI Taxonomy" id="81972"/>
    <lineage>
        <taxon>Eukaryota</taxon>
        <taxon>Viridiplantae</taxon>
        <taxon>Streptophyta</taxon>
        <taxon>Embryophyta</taxon>
        <taxon>Tracheophyta</taxon>
        <taxon>Spermatophyta</taxon>
        <taxon>Magnoliopsida</taxon>
        <taxon>eudicotyledons</taxon>
        <taxon>Gunneridae</taxon>
        <taxon>Pentapetalae</taxon>
        <taxon>rosids</taxon>
        <taxon>malvids</taxon>
        <taxon>Brassicales</taxon>
        <taxon>Brassicaceae</taxon>
        <taxon>Camelineae</taxon>
        <taxon>Arabidopsis</taxon>
    </lineage>
</organism>
<proteinExistence type="predicted"/>
<gene>
    <name evidence="1" type="ORF">ARALYDRAFT_676151</name>
</gene>